<proteinExistence type="predicted"/>
<name>A0A7T8K8L0_CALRO</name>
<dbReference type="AlphaFoldDB" id="A0A7T8K8L0"/>
<dbReference type="OrthoDB" id="10660790at2759"/>
<keyword evidence="1" id="KW-0812">Transmembrane</keyword>
<reference evidence="3" key="1">
    <citation type="submission" date="2021-01" db="EMBL/GenBank/DDBJ databases">
        <title>Caligus Genome Assembly.</title>
        <authorList>
            <person name="Gallardo-Escarate C."/>
        </authorList>
    </citation>
    <scope>NUCLEOTIDE SEQUENCE [LARGE SCALE GENOMIC DNA]</scope>
</reference>
<dbReference type="EMBL" id="CP045895">
    <property type="protein sequence ID" value="QQP48655.1"/>
    <property type="molecule type" value="Genomic_DNA"/>
</dbReference>
<protein>
    <submittedName>
        <fullName evidence="2">Uncharacterized protein</fullName>
    </submittedName>
</protein>
<feature type="transmembrane region" description="Helical" evidence="1">
    <location>
        <begin position="38"/>
        <end position="63"/>
    </location>
</feature>
<dbReference type="Proteomes" id="UP000595437">
    <property type="component" value="Chromosome 6"/>
</dbReference>
<evidence type="ECO:0000256" key="1">
    <source>
        <dbReference type="SAM" id="Phobius"/>
    </source>
</evidence>
<gene>
    <name evidence="2" type="ORF">FKW44_009032</name>
</gene>
<feature type="transmembrane region" description="Helical" evidence="1">
    <location>
        <begin position="182"/>
        <end position="201"/>
    </location>
</feature>
<feature type="transmembrane region" description="Helical" evidence="1">
    <location>
        <begin position="75"/>
        <end position="95"/>
    </location>
</feature>
<keyword evidence="1" id="KW-0472">Membrane</keyword>
<feature type="transmembrane region" description="Helical" evidence="1">
    <location>
        <begin position="148"/>
        <end position="170"/>
    </location>
</feature>
<sequence>MLHLSDFLSVWTSILLGSSLLVNLVALSQYIYTHLLNSYLLCLLLQLAQLLFAKVPLMLWLWTGATGLLPCQGTCIADFALSTALVAFLALVLLFEALLNRLTQNTICLALGLGLLTGICVGLQACLRGGGICFGYIREESQRKSLDWVISLGTNGMCLLTLLSSGLAVMCRDKFTSYVLTRLLPDTPLLFFPLGLFLLLLRYQRDLSSESSAEDELQHLIDTSCPFVLSERLAQSQTTMV</sequence>
<feature type="transmembrane region" description="Helical" evidence="1">
    <location>
        <begin position="107"/>
        <end position="127"/>
    </location>
</feature>
<keyword evidence="1" id="KW-1133">Transmembrane helix</keyword>
<evidence type="ECO:0000313" key="2">
    <source>
        <dbReference type="EMBL" id="QQP48655.1"/>
    </source>
</evidence>
<organism evidence="2 3">
    <name type="scientific">Caligus rogercresseyi</name>
    <name type="common">Sea louse</name>
    <dbReference type="NCBI Taxonomy" id="217165"/>
    <lineage>
        <taxon>Eukaryota</taxon>
        <taxon>Metazoa</taxon>
        <taxon>Ecdysozoa</taxon>
        <taxon>Arthropoda</taxon>
        <taxon>Crustacea</taxon>
        <taxon>Multicrustacea</taxon>
        <taxon>Hexanauplia</taxon>
        <taxon>Copepoda</taxon>
        <taxon>Siphonostomatoida</taxon>
        <taxon>Caligidae</taxon>
        <taxon>Caligus</taxon>
    </lineage>
</organism>
<keyword evidence="3" id="KW-1185">Reference proteome</keyword>
<feature type="transmembrane region" description="Helical" evidence="1">
    <location>
        <begin position="7"/>
        <end position="32"/>
    </location>
</feature>
<evidence type="ECO:0000313" key="3">
    <source>
        <dbReference type="Proteomes" id="UP000595437"/>
    </source>
</evidence>
<accession>A0A7T8K8L0</accession>